<dbReference type="PANTHER" id="PTHR36066">
    <property type="entry name" value="TRANSCRIPTION FACTOR BHLH145"/>
    <property type="match status" value="1"/>
</dbReference>
<accession>A0A7J0FCD2</accession>
<keyword evidence="2" id="KW-1185">Reference proteome</keyword>
<gene>
    <name evidence="1" type="ORF">Acr_11g0004020</name>
</gene>
<evidence type="ECO:0000313" key="1">
    <source>
        <dbReference type="EMBL" id="GFY96096.1"/>
    </source>
</evidence>
<evidence type="ECO:0000313" key="2">
    <source>
        <dbReference type="Proteomes" id="UP000585474"/>
    </source>
</evidence>
<organism evidence="1 2">
    <name type="scientific">Actinidia rufa</name>
    <dbReference type="NCBI Taxonomy" id="165716"/>
    <lineage>
        <taxon>Eukaryota</taxon>
        <taxon>Viridiplantae</taxon>
        <taxon>Streptophyta</taxon>
        <taxon>Embryophyta</taxon>
        <taxon>Tracheophyta</taxon>
        <taxon>Spermatophyta</taxon>
        <taxon>Magnoliopsida</taxon>
        <taxon>eudicotyledons</taxon>
        <taxon>Gunneridae</taxon>
        <taxon>Pentapetalae</taxon>
        <taxon>asterids</taxon>
        <taxon>Ericales</taxon>
        <taxon>Actinidiaceae</taxon>
        <taxon>Actinidia</taxon>
    </lineage>
</organism>
<dbReference type="AlphaFoldDB" id="A0A7J0FCD2"/>
<dbReference type="PANTHER" id="PTHR36066:SF2">
    <property type="entry name" value="TRANSCRIPTION FACTOR BHLH145"/>
    <property type="match status" value="1"/>
</dbReference>
<dbReference type="Proteomes" id="UP000585474">
    <property type="component" value="Unassembled WGS sequence"/>
</dbReference>
<dbReference type="InterPro" id="IPR037546">
    <property type="entry name" value="SAC51-like"/>
</dbReference>
<sequence length="172" mass="19268">MEKDFGSWSLHQQFDWLSPNLNTPCVPFNLGQWNTIPAYMSHCANVKSTNGTSPWFPFSGIPDSNTSQPNEPRSWFNGLPRLPQTSPVQNTNFIEKNPDGSCENHEVVSPNKASGHAQRRFLVFDQIDSGIGTGSNCCTKLRALVLDLDQSANERLTHLTDCNAEMMLQRRS</sequence>
<dbReference type="EMBL" id="BJWL01000011">
    <property type="protein sequence ID" value="GFY96096.1"/>
    <property type="molecule type" value="Genomic_DNA"/>
</dbReference>
<comment type="caution">
    <text evidence="1">The sequence shown here is derived from an EMBL/GenBank/DDBJ whole genome shotgun (WGS) entry which is preliminary data.</text>
</comment>
<proteinExistence type="predicted"/>
<protein>
    <submittedName>
        <fullName evidence="1">Uncharacterized protein</fullName>
    </submittedName>
</protein>
<reference evidence="1 2" key="1">
    <citation type="submission" date="2019-07" db="EMBL/GenBank/DDBJ databases">
        <title>De Novo Assembly of kiwifruit Actinidia rufa.</title>
        <authorList>
            <person name="Sugita-Konishi S."/>
            <person name="Sato K."/>
            <person name="Mori E."/>
            <person name="Abe Y."/>
            <person name="Kisaki G."/>
            <person name="Hamano K."/>
            <person name="Suezawa K."/>
            <person name="Otani M."/>
            <person name="Fukuda T."/>
            <person name="Manabe T."/>
            <person name="Gomi K."/>
            <person name="Tabuchi M."/>
            <person name="Akimitsu K."/>
            <person name="Kataoka I."/>
        </authorList>
    </citation>
    <scope>NUCLEOTIDE SEQUENCE [LARGE SCALE GENOMIC DNA]</scope>
    <source>
        <strain evidence="2">cv. Fuchu</strain>
    </source>
</reference>
<dbReference type="OrthoDB" id="777433at2759"/>
<name>A0A7J0FCD2_9ERIC</name>